<dbReference type="PANTHER" id="PTHR47481:SF31">
    <property type="entry name" value="OS01G0873500 PROTEIN"/>
    <property type="match status" value="1"/>
</dbReference>
<dbReference type="AlphaFoldDB" id="A0A371H366"/>
<comment type="caution">
    <text evidence="1">The sequence shown here is derived from an EMBL/GenBank/DDBJ whole genome shotgun (WGS) entry which is preliminary data.</text>
</comment>
<evidence type="ECO:0000313" key="2">
    <source>
        <dbReference type="Proteomes" id="UP000257109"/>
    </source>
</evidence>
<dbReference type="OrthoDB" id="1745344at2759"/>
<dbReference type="STRING" id="157652.A0A371H366"/>
<evidence type="ECO:0008006" key="3">
    <source>
        <dbReference type="Google" id="ProtNLM"/>
    </source>
</evidence>
<evidence type="ECO:0000313" key="1">
    <source>
        <dbReference type="EMBL" id="RDX97268.1"/>
    </source>
</evidence>
<accession>A0A371H366</accession>
<dbReference type="EMBL" id="QJKJ01003695">
    <property type="protein sequence ID" value="RDX97268.1"/>
    <property type="molecule type" value="Genomic_DNA"/>
</dbReference>
<dbReference type="Proteomes" id="UP000257109">
    <property type="component" value="Unassembled WGS sequence"/>
</dbReference>
<proteinExistence type="predicted"/>
<dbReference type="PANTHER" id="PTHR47481">
    <property type="match status" value="1"/>
</dbReference>
<protein>
    <recommendedName>
        <fullName evidence="3">Retrotransposon Copia-like N-terminal domain-containing protein</fullName>
    </recommendedName>
</protein>
<gene>
    <name evidence="1" type="ORF">CR513_19974</name>
</gene>
<reference evidence="1" key="1">
    <citation type="submission" date="2018-05" db="EMBL/GenBank/DDBJ databases">
        <title>Draft genome of Mucuna pruriens seed.</title>
        <authorList>
            <person name="Nnadi N.E."/>
            <person name="Vos R."/>
            <person name="Hasami M.H."/>
            <person name="Devisetty U.K."/>
            <person name="Aguiy J.C."/>
        </authorList>
    </citation>
    <scope>NUCLEOTIDE SEQUENCE [LARGE SCALE GENOMIC DNA]</scope>
    <source>
        <strain evidence="1">JCA_2017</strain>
    </source>
</reference>
<keyword evidence="2" id="KW-1185">Reference proteome</keyword>
<sequence length="88" mass="10393">MAFNYEPPPPSVATLTFSHSISEKFNSKNYLLWCQQVETVLKGHRLHHYLVNPQIPSKYLTIANRDVDRVFVSYLTWEQQDQLLLSWL</sequence>
<organism evidence="1 2">
    <name type="scientific">Mucuna pruriens</name>
    <name type="common">Velvet bean</name>
    <name type="synonym">Dolichos pruriens</name>
    <dbReference type="NCBI Taxonomy" id="157652"/>
    <lineage>
        <taxon>Eukaryota</taxon>
        <taxon>Viridiplantae</taxon>
        <taxon>Streptophyta</taxon>
        <taxon>Embryophyta</taxon>
        <taxon>Tracheophyta</taxon>
        <taxon>Spermatophyta</taxon>
        <taxon>Magnoliopsida</taxon>
        <taxon>eudicotyledons</taxon>
        <taxon>Gunneridae</taxon>
        <taxon>Pentapetalae</taxon>
        <taxon>rosids</taxon>
        <taxon>fabids</taxon>
        <taxon>Fabales</taxon>
        <taxon>Fabaceae</taxon>
        <taxon>Papilionoideae</taxon>
        <taxon>50 kb inversion clade</taxon>
        <taxon>NPAAA clade</taxon>
        <taxon>indigoferoid/millettioid clade</taxon>
        <taxon>Phaseoleae</taxon>
        <taxon>Mucuna</taxon>
    </lineage>
</organism>
<feature type="non-terminal residue" evidence="1">
    <location>
        <position position="88"/>
    </location>
</feature>
<name>A0A371H366_MUCPR</name>